<evidence type="ECO:0000256" key="12">
    <source>
        <dbReference type="PIRSR" id="PIRSR600760-2"/>
    </source>
</evidence>
<dbReference type="GO" id="GO:0046872">
    <property type="term" value="F:metal ion binding"/>
    <property type="evidence" value="ECO:0007669"/>
    <property type="project" value="UniProtKB-KW"/>
</dbReference>
<reference evidence="14" key="1">
    <citation type="submission" date="2016-10" db="EMBL/GenBank/DDBJ databases">
        <authorList>
            <person name="de Groot N.N."/>
        </authorList>
    </citation>
    <scope>NUCLEOTIDE SEQUENCE [LARGE SCALE GENOMIC DNA]</scope>
    <source>
        <strain evidence="14">DSM 15758</strain>
    </source>
</reference>
<accession>A0A1G5PEV3</accession>
<evidence type="ECO:0000256" key="9">
    <source>
        <dbReference type="ARBA" id="ARBA00023102"/>
    </source>
</evidence>
<feature type="binding site" evidence="12">
    <location>
        <position position="100"/>
    </location>
    <ligand>
        <name>Mg(2+)</name>
        <dbReference type="ChEBI" id="CHEBI:18420"/>
        <label>1</label>
        <note>catalytic</note>
    </ligand>
</feature>
<comment type="catalytic activity">
    <reaction evidence="10">
        <text>L-histidinol phosphate + H2O = L-histidinol + phosphate</text>
        <dbReference type="Rhea" id="RHEA:14465"/>
        <dbReference type="ChEBI" id="CHEBI:15377"/>
        <dbReference type="ChEBI" id="CHEBI:43474"/>
        <dbReference type="ChEBI" id="CHEBI:57699"/>
        <dbReference type="ChEBI" id="CHEBI:57980"/>
        <dbReference type="EC" id="3.1.3.15"/>
    </reaction>
</comment>
<feature type="binding site" evidence="12">
    <location>
        <position position="97"/>
    </location>
    <ligand>
        <name>Mg(2+)</name>
        <dbReference type="ChEBI" id="CHEBI:18420"/>
        <label>1</label>
        <note>catalytic</note>
    </ligand>
</feature>
<evidence type="ECO:0000256" key="6">
    <source>
        <dbReference type="ARBA" id="ARBA00022723"/>
    </source>
</evidence>
<dbReference type="InterPro" id="IPR051090">
    <property type="entry name" value="Inositol_monoP_superfamily"/>
</dbReference>
<dbReference type="Gene3D" id="3.40.190.80">
    <property type="match status" value="1"/>
</dbReference>
<dbReference type="STRING" id="237610.BJP27_10320"/>
<dbReference type="AlphaFoldDB" id="A0A1G5PEV3"/>
<evidence type="ECO:0000256" key="3">
    <source>
        <dbReference type="ARBA" id="ARBA00009759"/>
    </source>
</evidence>
<keyword evidence="7" id="KW-0378">Hydrolase</keyword>
<dbReference type="CDD" id="cd01641">
    <property type="entry name" value="Bacterial_IMPase_like_1"/>
    <property type="match status" value="1"/>
</dbReference>
<comment type="caution">
    <text evidence="13">The sequence shown here is derived from an EMBL/GenBank/DDBJ whole genome shotgun (WGS) entry which is preliminary data.</text>
</comment>
<keyword evidence="5" id="KW-0028">Amino-acid biosynthesis</keyword>
<evidence type="ECO:0000313" key="13">
    <source>
        <dbReference type="EMBL" id="SCZ48073.1"/>
    </source>
</evidence>
<feature type="binding site" evidence="12">
    <location>
        <position position="221"/>
    </location>
    <ligand>
        <name>Mg(2+)</name>
        <dbReference type="ChEBI" id="CHEBI:18420"/>
        <label>1</label>
        <note>catalytic</note>
    </ligand>
</feature>
<evidence type="ECO:0000256" key="2">
    <source>
        <dbReference type="ARBA" id="ARBA00004970"/>
    </source>
</evidence>
<comment type="similarity">
    <text evidence="3">Belongs to the inositol monophosphatase superfamily.</text>
</comment>
<evidence type="ECO:0000313" key="14">
    <source>
        <dbReference type="Proteomes" id="UP000183046"/>
    </source>
</evidence>
<evidence type="ECO:0000256" key="11">
    <source>
        <dbReference type="NCBIfam" id="TIGR02067"/>
    </source>
</evidence>
<evidence type="ECO:0000256" key="8">
    <source>
        <dbReference type="ARBA" id="ARBA00022842"/>
    </source>
</evidence>
<name>A0A1G5PEV3_9PSED</name>
<keyword evidence="9" id="KW-0368">Histidine biosynthesis</keyword>
<dbReference type="GO" id="GO:0004401">
    <property type="term" value="F:histidinol-phosphatase activity"/>
    <property type="evidence" value="ECO:0007669"/>
    <property type="project" value="UniProtKB-UniRule"/>
</dbReference>
<dbReference type="SUPFAM" id="SSF56655">
    <property type="entry name" value="Carbohydrate phosphatase"/>
    <property type="match status" value="1"/>
</dbReference>
<feature type="binding site" evidence="12">
    <location>
        <position position="81"/>
    </location>
    <ligand>
        <name>Mg(2+)</name>
        <dbReference type="ChEBI" id="CHEBI:18420"/>
        <label>1</label>
        <note>catalytic</note>
    </ligand>
</feature>
<dbReference type="Pfam" id="PF00459">
    <property type="entry name" value="Inositol_P"/>
    <property type="match status" value="1"/>
</dbReference>
<organism evidence="13 14">
    <name type="scientific">Pseudomonas oryzihabitans</name>
    <dbReference type="NCBI Taxonomy" id="47885"/>
    <lineage>
        <taxon>Bacteria</taxon>
        <taxon>Pseudomonadati</taxon>
        <taxon>Pseudomonadota</taxon>
        <taxon>Gammaproteobacteria</taxon>
        <taxon>Pseudomonadales</taxon>
        <taxon>Pseudomonadaceae</taxon>
        <taxon>Pseudomonas</taxon>
    </lineage>
</organism>
<dbReference type="PRINTS" id="PR00377">
    <property type="entry name" value="IMPHPHTASES"/>
</dbReference>
<dbReference type="PANTHER" id="PTHR43200">
    <property type="entry name" value="PHOSPHATASE"/>
    <property type="match status" value="1"/>
</dbReference>
<evidence type="ECO:0000256" key="7">
    <source>
        <dbReference type="ARBA" id="ARBA00022801"/>
    </source>
</evidence>
<dbReference type="eggNOG" id="COG0483">
    <property type="taxonomic scope" value="Bacteria"/>
</dbReference>
<dbReference type="PANTHER" id="PTHR43200:SF6">
    <property type="entry name" value="3'(2'),5'-BISPHOSPHATE NUCLEOTIDASE"/>
    <property type="match status" value="1"/>
</dbReference>
<dbReference type="Proteomes" id="UP000183046">
    <property type="component" value="Unassembled WGS sequence"/>
</dbReference>
<dbReference type="InterPro" id="IPR020583">
    <property type="entry name" value="Inositol_monoP_metal-BS"/>
</dbReference>
<sequence>MSMSLTAAEISYYERFAERLADAAAVAIQPYFRAQLAVDDKGDAAVAGRRYDPVTIADKAAERAMRELIQAEHPDHGILGEEEENVAGSSPLSWVLDPIDGTRAFITGLPLWGTLVALNDGSRPVIGVMNQPFTGERYLGTPAGAWRNGAALRTRPCASLAQARLMCTSRDIFDTPERLAAFDAVAAEVQLARFGGDCYAYCMLASGFVDIIIEAGLQPYDVQALIPIIEGAGGRMTAWDGGDAQQGGAILACGDPKLHALLVERLQHLA</sequence>
<dbReference type="UniPathway" id="UPA00031">
    <property type="reaction ID" value="UER00013"/>
</dbReference>
<keyword evidence="6 12" id="KW-0479">Metal-binding</keyword>
<comment type="cofactor">
    <cofactor evidence="1 12">
        <name>Mg(2+)</name>
        <dbReference type="ChEBI" id="CHEBI:18420"/>
    </cofactor>
</comment>
<evidence type="ECO:0000256" key="5">
    <source>
        <dbReference type="ARBA" id="ARBA00022605"/>
    </source>
</evidence>
<dbReference type="InterPro" id="IPR000760">
    <property type="entry name" value="Inositol_monophosphatase-like"/>
</dbReference>
<dbReference type="EC" id="3.1.3.15" evidence="4 11"/>
<dbReference type="GO" id="GO:0000105">
    <property type="term" value="P:L-histidine biosynthetic process"/>
    <property type="evidence" value="ECO:0007669"/>
    <property type="project" value="UniProtKB-UniRule"/>
</dbReference>
<feature type="binding site" evidence="12">
    <location>
        <position position="99"/>
    </location>
    <ligand>
        <name>Mg(2+)</name>
        <dbReference type="ChEBI" id="CHEBI:18420"/>
        <label>1</label>
        <note>catalytic</note>
    </ligand>
</feature>
<gene>
    <name evidence="13" type="ORF">SAMN05216279_11976</name>
</gene>
<proteinExistence type="inferred from homology"/>
<evidence type="ECO:0000256" key="1">
    <source>
        <dbReference type="ARBA" id="ARBA00001946"/>
    </source>
</evidence>
<keyword evidence="8 12" id="KW-0460">Magnesium</keyword>
<dbReference type="EMBL" id="FMWB01000019">
    <property type="protein sequence ID" value="SCZ48073.1"/>
    <property type="molecule type" value="Genomic_DNA"/>
</dbReference>
<dbReference type="InterPro" id="IPR011809">
    <property type="entry name" value="His_9_proposed"/>
</dbReference>
<evidence type="ECO:0000256" key="4">
    <source>
        <dbReference type="ARBA" id="ARBA00013085"/>
    </source>
</evidence>
<protein>
    <recommendedName>
        <fullName evidence="4 11">Histidinol-phosphatase</fullName>
        <ecNumber evidence="4 11">3.1.3.15</ecNumber>
    </recommendedName>
</protein>
<dbReference type="PROSITE" id="PS00629">
    <property type="entry name" value="IMP_1"/>
    <property type="match status" value="1"/>
</dbReference>
<comment type="pathway">
    <text evidence="2">Amino-acid biosynthesis; L-histidine biosynthesis; L-histidine from 5-phospho-alpha-D-ribose 1-diphosphate: step 8/9.</text>
</comment>
<dbReference type="NCBIfam" id="TIGR02067">
    <property type="entry name" value="his_9_HisN"/>
    <property type="match status" value="1"/>
</dbReference>
<evidence type="ECO:0000256" key="10">
    <source>
        <dbReference type="ARBA" id="ARBA00049158"/>
    </source>
</evidence>
<dbReference type="Gene3D" id="3.30.540.10">
    <property type="entry name" value="Fructose-1,6-Bisphosphatase, subunit A, domain 1"/>
    <property type="match status" value="1"/>
</dbReference>